<organism evidence="3 4">
    <name type="scientific">Aquipuribacter nitratireducens</name>
    <dbReference type="NCBI Taxonomy" id="650104"/>
    <lineage>
        <taxon>Bacteria</taxon>
        <taxon>Bacillati</taxon>
        <taxon>Actinomycetota</taxon>
        <taxon>Actinomycetes</taxon>
        <taxon>Micrococcales</taxon>
        <taxon>Intrasporangiaceae</taxon>
        <taxon>Aquipuribacter</taxon>
    </lineage>
</organism>
<proteinExistence type="predicted"/>
<dbReference type="Pfam" id="PF09860">
    <property type="entry name" value="DUF2087"/>
    <property type="match status" value="1"/>
</dbReference>
<evidence type="ECO:0000256" key="1">
    <source>
        <dbReference type="SAM" id="MobiDB-lite"/>
    </source>
</evidence>
<reference evidence="4" key="1">
    <citation type="journal article" date="2019" name="Int. J. Syst. Evol. Microbiol.">
        <title>The Global Catalogue of Microorganisms (GCM) 10K type strain sequencing project: providing services to taxonomists for standard genome sequencing and annotation.</title>
        <authorList>
            <consortium name="The Broad Institute Genomics Platform"/>
            <consortium name="The Broad Institute Genome Sequencing Center for Infectious Disease"/>
            <person name="Wu L."/>
            <person name="Ma J."/>
        </authorList>
    </citation>
    <scope>NUCLEOTIDE SEQUENCE [LARGE SCALE GENOMIC DNA]</scope>
    <source>
        <strain evidence="4">CCUG 43114</strain>
    </source>
</reference>
<gene>
    <name evidence="3" type="ORF">ACFPJ6_07270</name>
</gene>
<feature type="compositionally biased region" description="Basic and acidic residues" evidence="1">
    <location>
        <begin position="1"/>
        <end position="13"/>
    </location>
</feature>
<protein>
    <submittedName>
        <fullName evidence="3">DUF2087 domain-containing protein</fullName>
    </submittedName>
</protein>
<evidence type="ECO:0000313" key="3">
    <source>
        <dbReference type="EMBL" id="MFC5380584.1"/>
    </source>
</evidence>
<dbReference type="EMBL" id="JBHSLD010000007">
    <property type="protein sequence ID" value="MFC5380584.1"/>
    <property type="molecule type" value="Genomic_DNA"/>
</dbReference>
<dbReference type="InterPro" id="IPR018656">
    <property type="entry name" value="DUF2087"/>
</dbReference>
<dbReference type="Proteomes" id="UP001596122">
    <property type="component" value="Unassembled WGS sequence"/>
</dbReference>
<feature type="domain" description="DUF2087" evidence="2">
    <location>
        <begin position="45"/>
        <end position="111"/>
    </location>
</feature>
<evidence type="ECO:0000313" key="4">
    <source>
        <dbReference type="Proteomes" id="UP001596122"/>
    </source>
</evidence>
<keyword evidence="4" id="KW-1185">Reference proteome</keyword>
<dbReference type="RefSeq" id="WP_340267997.1">
    <property type="nucleotide sequence ID" value="NZ_JBBEOG010000002.1"/>
</dbReference>
<accession>A0ABW0GM48</accession>
<name>A0ABW0GM48_9MICO</name>
<sequence length="121" mass="13932">MPEERKVVRRADATDPDAQPARWAARQDDRTRGPVLRSFFDADGRLVQIPAKHTKRLLVLDVLAQEFEPGRRYTETDVNNRLRAYHDDVAALRRYLVENLFLARDAGWYWRTGGSVEGPPA</sequence>
<comment type="caution">
    <text evidence="3">The sequence shown here is derived from an EMBL/GenBank/DDBJ whole genome shotgun (WGS) entry which is preliminary data.</text>
</comment>
<feature type="region of interest" description="Disordered" evidence="1">
    <location>
        <begin position="1"/>
        <end position="30"/>
    </location>
</feature>
<evidence type="ECO:0000259" key="2">
    <source>
        <dbReference type="Pfam" id="PF09860"/>
    </source>
</evidence>